<protein>
    <submittedName>
        <fullName evidence="3">FAS-associated factor 1</fullName>
    </submittedName>
</protein>
<dbReference type="GO" id="GO:0005634">
    <property type="term" value="C:nucleus"/>
    <property type="evidence" value="ECO:0007669"/>
    <property type="project" value="TreeGrafter"/>
</dbReference>
<proteinExistence type="predicted"/>
<comment type="caution">
    <text evidence="3">The sequence shown here is derived from an EMBL/GenBank/DDBJ whole genome shotgun (WGS) entry which is preliminary data.</text>
</comment>
<reference evidence="3" key="1">
    <citation type="submission" date="2019-05" db="EMBL/GenBank/DDBJ databases">
        <title>Annotation for the trematode Fasciolopsis buski.</title>
        <authorList>
            <person name="Choi Y.-J."/>
        </authorList>
    </citation>
    <scope>NUCLEOTIDE SEQUENCE</scope>
    <source>
        <strain evidence="3">HT</strain>
        <tissue evidence="3">Whole worm</tissue>
    </source>
</reference>
<dbReference type="InterPro" id="IPR029071">
    <property type="entry name" value="Ubiquitin-like_domsf"/>
</dbReference>
<dbReference type="OrthoDB" id="1920064at2759"/>
<dbReference type="InterPro" id="IPR050730">
    <property type="entry name" value="UBX_domain-protein"/>
</dbReference>
<dbReference type="Proteomes" id="UP000728185">
    <property type="component" value="Unassembled WGS sequence"/>
</dbReference>
<dbReference type="GO" id="GO:0036503">
    <property type="term" value="P:ERAD pathway"/>
    <property type="evidence" value="ECO:0007669"/>
    <property type="project" value="TreeGrafter"/>
</dbReference>
<accession>A0A8E0RRK7</accession>
<evidence type="ECO:0000256" key="1">
    <source>
        <dbReference type="SAM" id="MobiDB-lite"/>
    </source>
</evidence>
<sequence>MIGKVSGQLEVLCIVLGTGAVTNPISLTLDDITFPPLNLEEQNIPSSAQPPVTGSLKPDVIVAELWQAYTNYMELLAPEFEAETARLTRQRVREEQEAAYRESLRQDQLKAKQKARVEEEDRLERERLARQRDQQQTEAAQRRLAAAANLPREPPAPNTAAAKAFLSRPEGAAGIASLRFRLPRVATVSRSDPNQTTLLRRFAGLEKLQAVLDYAESQGFPMSEYKLLTTFPRRDVSLLIVFICCMDEGFAYQNGWFEKFKRKSITMNKLYD</sequence>
<evidence type="ECO:0000259" key="2">
    <source>
        <dbReference type="PROSITE" id="PS50033"/>
    </source>
</evidence>
<gene>
    <name evidence="3" type="ORF">FBUS_05768</name>
</gene>
<feature type="compositionally biased region" description="Basic and acidic residues" evidence="1">
    <location>
        <begin position="103"/>
        <end position="135"/>
    </location>
</feature>
<evidence type="ECO:0000313" key="4">
    <source>
        <dbReference type="Proteomes" id="UP000728185"/>
    </source>
</evidence>
<feature type="region of interest" description="Disordered" evidence="1">
    <location>
        <begin position="103"/>
        <end position="140"/>
    </location>
</feature>
<name>A0A8E0RRK7_9TREM</name>
<dbReference type="GO" id="GO:0005783">
    <property type="term" value="C:endoplasmic reticulum"/>
    <property type="evidence" value="ECO:0007669"/>
    <property type="project" value="TreeGrafter"/>
</dbReference>
<dbReference type="AlphaFoldDB" id="A0A8E0RRK7"/>
<evidence type="ECO:0000313" key="3">
    <source>
        <dbReference type="EMBL" id="KAA0191433.1"/>
    </source>
</evidence>
<dbReference type="PANTHER" id="PTHR23322">
    <property type="entry name" value="FAS-ASSOCIATED PROTEIN"/>
    <property type="match status" value="1"/>
</dbReference>
<keyword evidence="4" id="KW-1185">Reference proteome</keyword>
<dbReference type="PROSITE" id="PS50033">
    <property type="entry name" value="UBX"/>
    <property type="match status" value="1"/>
</dbReference>
<dbReference type="EMBL" id="LUCM01006344">
    <property type="protein sequence ID" value="KAA0191433.1"/>
    <property type="molecule type" value="Genomic_DNA"/>
</dbReference>
<dbReference type="PANTHER" id="PTHR23322:SF96">
    <property type="entry name" value="FAS-ASSOCIATED FACTOR 1"/>
    <property type="match status" value="1"/>
</dbReference>
<dbReference type="SUPFAM" id="SSF54236">
    <property type="entry name" value="Ubiquitin-like"/>
    <property type="match status" value="1"/>
</dbReference>
<dbReference type="Pfam" id="PF00789">
    <property type="entry name" value="UBX"/>
    <property type="match status" value="1"/>
</dbReference>
<feature type="domain" description="UBX" evidence="2">
    <location>
        <begin position="193"/>
        <end position="234"/>
    </location>
</feature>
<organism evidence="3 4">
    <name type="scientific">Fasciolopsis buskii</name>
    <dbReference type="NCBI Taxonomy" id="27845"/>
    <lineage>
        <taxon>Eukaryota</taxon>
        <taxon>Metazoa</taxon>
        <taxon>Spiralia</taxon>
        <taxon>Lophotrochozoa</taxon>
        <taxon>Platyhelminthes</taxon>
        <taxon>Trematoda</taxon>
        <taxon>Digenea</taxon>
        <taxon>Plagiorchiida</taxon>
        <taxon>Echinostomata</taxon>
        <taxon>Echinostomatoidea</taxon>
        <taxon>Fasciolidae</taxon>
        <taxon>Fasciolopsis</taxon>
    </lineage>
</organism>
<dbReference type="GO" id="GO:0043130">
    <property type="term" value="F:ubiquitin binding"/>
    <property type="evidence" value="ECO:0007669"/>
    <property type="project" value="TreeGrafter"/>
</dbReference>
<dbReference type="InterPro" id="IPR001012">
    <property type="entry name" value="UBX_dom"/>
</dbReference>
<dbReference type="Gene3D" id="3.10.20.90">
    <property type="entry name" value="Phosphatidylinositol 3-kinase Catalytic Subunit, Chain A, domain 1"/>
    <property type="match status" value="1"/>
</dbReference>